<dbReference type="Pfam" id="PF00072">
    <property type="entry name" value="Response_reg"/>
    <property type="match status" value="1"/>
</dbReference>
<dbReference type="CDD" id="cd00383">
    <property type="entry name" value="trans_reg_C"/>
    <property type="match status" value="1"/>
</dbReference>
<evidence type="ECO:0000313" key="9">
    <source>
        <dbReference type="Proteomes" id="UP001597525"/>
    </source>
</evidence>
<dbReference type="PANTHER" id="PTHR48111:SF40">
    <property type="entry name" value="PHOSPHATE REGULON TRANSCRIPTIONAL REGULATORY PROTEIN PHOB"/>
    <property type="match status" value="1"/>
</dbReference>
<dbReference type="PROSITE" id="PS50110">
    <property type="entry name" value="RESPONSE_REGULATORY"/>
    <property type="match status" value="1"/>
</dbReference>
<feature type="domain" description="OmpR/PhoB-type" evidence="7">
    <location>
        <begin position="126"/>
        <end position="223"/>
    </location>
</feature>
<dbReference type="SUPFAM" id="SSF46894">
    <property type="entry name" value="C-terminal effector domain of the bipartite response regulators"/>
    <property type="match status" value="1"/>
</dbReference>
<evidence type="ECO:0000256" key="5">
    <source>
        <dbReference type="PROSITE-ProRule" id="PRU01091"/>
    </source>
</evidence>
<evidence type="ECO:0000256" key="2">
    <source>
        <dbReference type="ARBA" id="ARBA00023012"/>
    </source>
</evidence>
<accession>A0ABW6BJE1</accession>
<dbReference type="RefSeq" id="WP_320185478.1">
    <property type="nucleotide sequence ID" value="NZ_CP138332.1"/>
</dbReference>
<feature type="domain" description="Response regulatory" evidence="6">
    <location>
        <begin position="3"/>
        <end position="117"/>
    </location>
</feature>
<protein>
    <submittedName>
        <fullName evidence="8">Response regulator transcription factor</fullName>
    </submittedName>
</protein>
<feature type="DNA-binding region" description="OmpR/PhoB-type" evidence="5">
    <location>
        <begin position="126"/>
        <end position="223"/>
    </location>
</feature>
<dbReference type="SMART" id="SM00448">
    <property type="entry name" value="REC"/>
    <property type="match status" value="1"/>
</dbReference>
<proteinExistence type="predicted"/>
<dbReference type="EMBL" id="JBHUPB010000014">
    <property type="protein sequence ID" value="MFD2969645.1"/>
    <property type="molecule type" value="Genomic_DNA"/>
</dbReference>
<keyword evidence="2" id="KW-0902">Two-component regulatory system</keyword>
<feature type="modified residue" description="4-aspartylphosphate" evidence="4">
    <location>
        <position position="52"/>
    </location>
</feature>
<dbReference type="Pfam" id="PF00486">
    <property type="entry name" value="Trans_reg_C"/>
    <property type="match status" value="1"/>
</dbReference>
<keyword evidence="3 5" id="KW-0238">DNA-binding</keyword>
<dbReference type="CDD" id="cd17574">
    <property type="entry name" value="REC_OmpR"/>
    <property type="match status" value="1"/>
</dbReference>
<dbReference type="InterPro" id="IPR011006">
    <property type="entry name" value="CheY-like_superfamily"/>
</dbReference>
<sequence>MIDILLVEDEEKLGRIITDRLRAKAFRARHCLDGVQGWKSFQLSKPDVVIVDVMMPRMDGFALTEKIRAHDKAVPILFLTARASVEDVLKGFDIGGNDYLKKPFHMEELIARVVSLAKMSNKYNPTDHIVIGKYVLNPAKQMLSLDDEQIALSFRESELLRRLVERRNTVIPRREILMEFWDGEPMSAGRSLDVFVSRLRKYLKADPNISIVNVRHVGYQMRIL</sequence>
<keyword evidence="1 4" id="KW-0597">Phosphoprotein</keyword>
<evidence type="ECO:0000256" key="1">
    <source>
        <dbReference type="ARBA" id="ARBA00022553"/>
    </source>
</evidence>
<dbReference type="InterPro" id="IPR016032">
    <property type="entry name" value="Sig_transdc_resp-reg_C-effctor"/>
</dbReference>
<dbReference type="InterPro" id="IPR001867">
    <property type="entry name" value="OmpR/PhoB-type_DNA-bd"/>
</dbReference>
<dbReference type="InterPro" id="IPR039420">
    <property type="entry name" value="WalR-like"/>
</dbReference>
<name>A0ABW6BJE1_9SPHI</name>
<dbReference type="InterPro" id="IPR001789">
    <property type="entry name" value="Sig_transdc_resp-reg_receiver"/>
</dbReference>
<organism evidence="8 9">
    <name type="scientific">Sphingobacterium bambusae</name>
    <dbReference type="NCBI Taxonomy" id="662858"/>
    <lineage>
        <taxon>Bacteria</taxon>
        <taxon>Pseudomonadati</taxon>
        <taxon>Bacteroidota</taxon>
        <taxon>Sphingobacteriia</taxon>
        <taxon>Sphingobacteriales</taxon>
        <taxon>Sphingobacteriaceae</taxon>
        <taxon>Sphingobacterium</taxon>
    </lineage>
</organism>
<dbReference type="InterPro" id="IPR036388">
    <property type="entry name" value="WH-like_DNA-bd_sf"/>
</dbReference>
<dbReference type="Gene3D" id="6.10.250.690">
    <property type="match status" value="1"/>
</dbReference>
<dbReference type="PANTHER" id="PTHR48111">
    <property type="entry name" value="REGULATOR OF RPOS"/>
    <property type="match status" value="1"/>
</dbReference>
<gene>
    <name evidence="8" type="ORF">ACFS7Y_19780</name>
</gene>
<comment type="caution">
    <text evidence="8">The sequence shown here is derived from an EMBL/GenBank/DDBJ whole genome shotgun (WGS) entry which is preliminary data.</text>
</comment>
<dbReference type="Proteomes" id="UP001597525">
    <property type="component" value="Unassembled WGS sequence"/>
</dbReference>
<evidence type="ECO:0000259" key="7">
    <source>
        <dbReference type="PROSITE" id="PS51755"/>
    </source>
</evidence>
<dbReference type="PROSITE" id="PS51755">
    <property type="entry name" value="OMPR_PHOB"/>
    <property type="match status" value="1"/>
</dbReference>
<reference evidence="9" key="1">
    <citation type="journal article" date="2019" name="Int. J. Syst. Evol. Microbiol.">
        <title>The Global Catalogue of Microorganisms (GCM) 10K type strain sequencing project: providing services to taxonomists for standard genome sequencing and annotation.</title>
        <authorList>
            <consortium name="The Broad Institute Genomics Platform"/>
            <consortium name="The Broad Institute Genome Sequencing Center for Infectious Disease"/>
            <person name="Wu L."/>
            <person name="Ma J."/>
        </authorList>
    </citation>
    <scope>NUCLEOTIDE SEQUENCE [LARGE SCALE GENOMIC DNA]</scope>
    <source>
        <strain evidence="9">KCTC 22814</strain>
    </source>
</reference>
<keyword evidence="9" id="KW-1185">Reference proteome</keyword>
<evidence type="ECO:0000259" key="6">
    <source>
        <dbReference type="PROSITE" id="PS50110"/>
    </source>
</evidence>
<evidence type="ECO:0000256" key="4">
    <source>
        <dbReference type="PROSITE-ProRule" id="PRU00169"/>
    </source>
</evidence>
<dbReference type="Gene3D" id="3.40.50.2300">
    <property type="match status" value="1"/>
</dbReference>
<dbReference type="Gene3D" id="1.10.10.10">
    <property type="entry name" value="Winged helix-like DNA-binding domain superfamily/Winged helix DNA-binding domain"/>
    <property type="match status" value="1"/>
</dbReference>
<dbReference type="SUPFAM" id="SSF52172">
    <property type="entry name" value="CheY-like"/>
    <property type="match status" value="1"/>
</dbReference>
<evidence type="ECO:0000313" key="8">
    <source>
        <dbReference type="EMBL" id="MFD2969645.1"/>
    </source>
</evidence>
<dbReference type="SMART" id="SM00862">
    <property type="entry name" value="Trans_reg_C"/>
    <property type="match status" value="1"/>
</dbReference>
<evidence type="ECO:0000256" key="3">
    <source>
        <dbReference type="ARBA" id="ARBA00023125"/>
    </source>
</evidence>